<name>A0AAU9JWP2_9CILI</name>
<sequence length="281" mass="32110">MKNTEDSKEGGKAELKPNLKLFENSWVKKNLDYSKLMYFQLRSNVLSIVDIKNLSKEERKIALPEPINRFTLMCQLPNNRIFCYGNWLPMSGLAFIIHSDFKIELLSSGKPFFASGGVYFNGKVYVFGGYNGKAVSASQIYSLQENRWQNTTDLQEPGTFSNCDSYKGKILLSGIKHSKLYIYDTFSECYTDLLQLTPDSCKIICVGNSRGYVLQTSGDIFESEEDNIYSWKSLGNSSVFGTNLISYKVYLENSVYFIFCYGNLYQFNLSTKKTDMIVKIE</sequence>
<proteinExistence type="predicted"/>
<evidence type="ECO:0000313" key="2">
    <source>
        <dbReference type="Proteomes" id="UP001162131"/>
    </source>
</evidence>
<dbReference type="InterPro" id="IPR006652">
    <property type="entry name" value="Kelch_1"/>
</dbReference>
<evidence type="ECO:0000313" key="1">
    <source>
        <dbReference type="EMBL" id="CAG9331260.1"/>
    </source>
</evidence>
<dbReference type="Proteomes" id="UP001162131">
    <property type="component" value="Unassembled WGS sequence"/>
</dbReference>
<dbReference type="InterPro" id="IPR011043">
    <property type="entry name" value="Gal_Oxase/kelch_b-propeller"/>
</dbReference>
<dbReference type="AlphaFoldDB" id="A0AAU9JWP2"/>
<dbReference type="EMBL" id="CAJZBQ010000053">
    <property type="protein sequence ID" value="CAG9331260.1"/>
    <property type="molecule type" value="Genomic_DNA"/>
</dbReference>
<dbReference type="InterPro" id="IPR015915">
    <property type="entry name" value="Kelch-typ_b-propeller"/>
</dbReference>
<organism evidence="1 2">
    <name type="scientific">Blepharisma stoltei</name>
    <dbReference type="NCBI Taxonomy" id="1481888"/>
    <lineage>
        <taxon>Eukaryota</taxon>
        <taxon>Sar</taxon>
        <taxon>Alveolata</taxon>
        <taxon>Ciliophora</taxon>
        <taxon>Postciliodesmatophora</taxon>
        <taxon>Heterotrichea</taxon>
        <taxon>Heterotrichida</taxon>
        <taxon>Blepharismidae</taxon>
        <taxon>Blepharisma</taxon>
    </lineage>
</organism>
<dbReference type="Pfam" id="PF01344">
    <property type="entry name" value="Kelch_1"/>
    <property type="match status" value="1"/>
</dbReference>
<comment type="caution">
    <text evidence="1">The sequence shown here is derived from an EMBL/GenBank/DDBJ whole genome shotgun (WGS) entry which is preliminary data.</text>
</comment>
<reference evidence="1" key="1">
    <citation type="submission" date="2021-09" db="EMBL/GenBank/DDBJ databases">
        <authorList>
            <consortium name="AG Swart"/>
            <person name="Singh M."/>
            <person name="Singh A."/>
            <person name="Seah K."/>
            <person name="Emmerich C."/>
        </authorList>
    </citation>
    <scope>NUCLEOTIDE SEQUENCE</scope>
    <source>
        <strain evidence="1">ATCC30299</strain>
    </source>
</reference>
<gene>
    <name evidence="1" type="ORF">BSTOLATCC_MIC53335</name>
</gene>
<dbReference type="SUPFAM" id="SSF50965">
    <property type="entry name" value="Galactose oxidase, central domain"/>
    <property type="match status" value="1"/>
</dbReference>
<accession>A0AAU9JWP2</accession>
<protein>
    <submittedName>
        <fullName evidence="1">Uncharacterized protein</fullName>
    </submittedName>
</protein>
<dbReference type="Gene3D" id="2.120.10.80">
    <property type="entry name" value="Kelch-type beta propeller"/>
    <property type="match status" value="1"/>
</dbReference>
<keyword evidence="2" id="KW-1185">Reference proteome</keyword>